<keyword evidence="1" id="KW-0614">Plasmid</keyword>
<proteinExistence type="predicted"/>
<name>A0ABM7VKJ3_9BACT</name>
<keyword evidence="2" id="KW-1185">Reference proteome</keyword>
<organism evidence="1 2">
    <name type="scientific">Persicobacter psychrovividus</name>
    <dbReference type="NCBI Taxonomy" id="387638"/>
    <lineage>
        <taxon>Bacteria</taxon>
        <taxon>Pseudomonadati</taxon>
        <taxon>Bacteroidota</taxon>
        <taxon>Cytophagia</taxon>
        <taxon>Cytophagales</taxon>
        <taxon>Persicobacteraceae</taxon>
        <taxon>Persicobacter</taxon>
    </lineage>
</organism>
<evidence type="ECO:0000313" key="1">
    <source>
        <dbReference type="EMBL" id="BDD01385.1"/>
    </source>
</evidence>
<evidence type="ECO:0008006" key="3">
    <source>
        <dbReference type="Google" id="ProtNLM"/>
    </source>
</evidence>
<protein>
    <recommendedName>
        <fullName evidence="3">DUF4240 domain-containing protein</fullName>
    </recommendedName>
</protein>
<reference evidence="1 2" key="1">
    <citation type="submission" date="2021-12" db="EMBL/GenBank/DDBJ databases">
        <title>Genome sequencing of bacteria with rrn-lacking chromosome and rrn-plasmid.</title>
        <authorList>
            <person name="Anda M."/>
            <person name="Iwasaki W."/>
        </authorList>
    </citation>
    <scope>NUCLEOTIDE SEQUENCE [LARGE SCALE GENOMIC DNA]</scope>
    <source>
        <strain evidence="1 2">NBRC 101262</strain>
        <plasmid evidence="1 2">pPP2</plasmid>
    </source>
</reference>
<accession>A0ABM7VKJ3</accession>
<dbReference type="EMBL" id="AP025294">
    <property type="protein sequence ID" value="BDD01385.1"/>
    <property type="molecule type" value="Genomic_DNA"/>
</dbReference>
<gene>
    <name evidence="1" type="ORF">PEPS_36650</name>
</gene>
<sequence length="210" mass="24464">MYKASFDNELLNDWCDFCEGKKEFDSCHFSTLLMETLLEGYTPKFDVFIKEITKYFDSSVYENIKYVFSDEKVSQGGVKDWVINDLIEKRKIIEHVEDSSQLKKVIDSPQFLFVKDRSELYEARETDNNTILYEEVGDFVIANIDNDKRLFALKEVLYNIASDSDLVNAFLSGLIKSNADLSNYLDIYKNGCDYAVDDEKILIYEFEPID</sequence>
<geneLocation type="plasmid" evidence="1 2">
    <name>pPP2</name>
</geneLocation>
<dbReference type="Proteomes" id="UP001354989">
    <property type="component" value="Plasmid pPP2"/>
</dbReference>
<evidence type="ECO:0000313" key="2">
    <source>
        <dbReference type="Proteomes" id="UP001354989"/>
    </source>
</evidence>